<protein>
    <recommendedName>
        <fullName evidence="9">Cationic amino acid transporter C-terminal domain-containing protein</fullName>
    </recommendedName>
</protein>
<feature type="region of interest" description="Disordered" evidence="7">
    <location>
        <begin position="473"/>
        <end position="498"/>
    </location>
</feature>
<gene>
    <name evidence="10" type="ORF">KC19_9G093300</name>
</gene>
<feature type="transmembrane region" description="Helical" evidence="8">
    <location>
        <begin position="561"/>
        <end position="582"/>
    </location>
</feature>
<feature type="transmembrane region" description="Helical" evidence="8">
    <location>
        <begin position="94"/>
        <end position="115"/>
    </location>
</feature>
<keyword evidence="4 8" id="KW-0812">Transmembrane</keyword>
<feature type="transmembrane region" description="Helical" evidence="8">
    <location>
        <begin position="220"/>
        <end position="243"/>
    </location>
</feature>
<comment type="subcellular location">
    <subcellularLocation>
        <location evidence="1">Membrane</location>
        <topology evidence="1">Multi-pass membrane protein</topology>
    </subcellularLocation>
</comment>
<organism evidence="10 11">
    <name type="scientific">Ceratodon purpureus</name>
    <name type="common">Fire moss</name>
    <name type="synonym">Dicranum purpureum</name>
    <dbReference type="NCBI Taxonomy" id="3225"/>
    <lineage>
        <taxon>Eukaryota</taxon>
        <taxon>Viridiplantae</taxon>
        <taxon>Streptophyta</taxon>
        <taxon>Embryophyta</taxon>
        <taxon>Bryophyta</taxon>
        <taxon>Bryophytina</taxon>
        <taxon>Bryopsida</taxon>
        <taxon>Dicranidae</taxon>
        <taxon>Pseudoditrichales</taxon>
        <taxon>Ditrichaceae</taxon>
        <taxon>Ceratodon</taxon>
    </lineage>
</organism>
<feature type="transmembrane region" description="Helical" evidence="8">
    <location>
        <begin position="358"/>
        <end position="376"/>
    </location>
</feature>
<dbReference type="FunFam" id="1.20.1740.10:FF:000010">
    <property type="entry name" value="probable cationic amino acid transporter"/>
    <property type="match status" value="1"/>
</dbReference>
<sequence length="671" mass="70848">MGKDGGSAMWRRKQVHQTRRGEIQLAKHLRVPELVSIGIGSTIGAGVYVLVGTVARERAGPALTISFLIAGIAAALAALCYAELSSRCPSAGSAYHYAYTCVGEGVAWVIGWGLILEYTVGGSTVARGIAPNLGVFVGGQEHLPWFLIRRTIPGSGIIVDPCAAFLVMIVTALLCLGIRESARVQAAMVVLNIIVLLFVASAGSYAGFKNGWKGYEQPDGYMPYGINGVLGGAATLFFAYIGFDTVASTAEEVKNPQRDLPLGIGLALFICGGLYILVSGVIVGLVPYNMMDPDTPMSTAFSENGMPWAMYIVAAGAVAALATTLMGSLLPQPRILMAMARDGLLPPFFSSVHRKTAVPVNGTVLAGFVAAAMAFMMDVDQLSGMVSVGTLSAFTIVSICLLVLRYVPPLDASKPVIPTRTPEGLPVVPKSPSRPIFTSQYPIFSPVLTILSEASLHTLPGRSIVGDYGSSASSTGSLLQDETEDLEEETPNLAESPPSIARVDLQNPLLLPEQPNLSGADPRREEARRHAAVMAISGVLIGVVLISLATAATALPVLLRWGLGSLGIPIFVAASTIICLIEQDEGRHGFGQPGGFHCPWVPALPIASVLVNVYLLVNLGVSTWLRVSVWMALGVFVYLCYGRRHSRLANGSSAKEHQGDYKKLAAVEPPV</sequence>
<evidence type="ECO:0000256" key="1">
    <source>
        <dbReference type="ARBA" id="ARBA00004141"/>
    </source>
</evidence>
<keyword evidence="11" id="KW-1185">Reference proteome</keyword>
<evidence type="ECO:0000313" key="10">
    <source>
        <dbReference type="EMBL" id="KAG0561803.1"/>
    </source>
</evidence>
<dbReference type="InterPro" id="IPR029485">
    <property type="entry name" value="CAT_C"/>
</dbReference>
<evidence type="ECO:0000256" key="3">
    <source>
        <dbReference type="ARBA" id="ARBA00022448"/>
    </source>
</evidence>
<feature type="transmembrane region" description="Helical" evidence="8">
    <location>
        <begin position="531"/>
        <end position="555"/>
    </location>
</feature>
<dbReference type="EMBL" id="CM026430">
    <property type="protein sequence ID" value="KAG0561803.1"/>
    <property type="molecule type" value="Genomic_DNA"/>
</dbReference>
<evidence type="ECO:0000256" key="2">
    <source>
        <dbReference type="ARBA" id="ARBA00008572"/>
    </source>
</evidence>
<dbReference type="GO" id="GO:0015171">
    <property type="term" value="F:amino acid transmembrane transporter activity"/>
    <property type="evidence" value="ECO:0007669"/>
    <property type="project" value="TreeGrafter"/>
</dbReference>
<keyword evidence="3" id="KW-0813">Transport</keyword>
<evidence type="ECO:0000256" key="5">
    <source>
        <dbReference type="ARBA" id="ARBA00022989"/>
    </source>
</evidence>
<evidence type="ECO:0000256" key="8">
    <source>
        <dbReference type="SAM" id="Phobius"/>
    </source>
</evidence>
<keyword evidence="5 8" id="KW-1133">Transmembrane helix</keyword>
<feature type="transmembrane region" description="Helical" evidence="8">
    <location>
        <begin position="61"/>
        <end position="82"/>
    </location>
</feature>
<dbReference type="PANTHER" id="PTHR43243:SF4">
    <property type="entry name" value="CATIONIC AMINO ACID TRANSPORTER 4"/>
    <property type="match status" value="1"/>
</dbReference>
<feature type="transmembrane region" description="Helical" evidence="8">
    <location>
        <begin position="308"/>
        <end position="330"/>
    </location>
</feature>
<dbReference type="Proteomes" id="UP000822688">
    <property type="component" value="Chromosome 9"/>
</dbReference>
<keyword evidence="6 8" id="KW-0472">Membrane</keyword>
<dbReference type="Pfam" id="PF13906">
    <property type="entry name" value="AA_permease_C"/>
    <property type="match status" value="1"/>
</dbReference>
<dbReference type="PANTHER" id="PTHR43243">
    <property type="entry name" value="INNER MEMBRANE TRANSPORTER YGJI-RELATED"/>
    <property type="match status" value="1"/>
</dbReference>
<dbReference type="InterPro" id="IPR002293">
    <property type="entry name" value="AA/rel_permease1"/>
</dbReference>
<feature type="transmembrane region" description="Helical" evidence="8">
    <location>
        <begin position="264"/>
        <end position="288"/>
    </location>
</feature>
<comment type="caution">
    <text evidence="10">The sequence shown here is derived from an EMBL/GenBank/DDBJ whole genome shotgun (WGS) entry which is preliminary data.</text>
</comment>
<evidence type="ECO:0000256" key="7">
    <source>
        <dbReference type="SAM" id="MobiDB-lite"/>
    </source>
</evidence>
<dbReference type="GO" id="GO:0016020">
    <property type="term" value="C:membrane"/>
    <property type="evidence" value="ECO:0007669"/>
    <property type="project" value="UniProtKB-SubCell"/>
</dbReference>
<evidence type="ECO:0000256" key="4">
    <source>
        <dbReference type="ARBA" id="ARBA00022692"/>
    </source>
</evidence>
<feature type="transmembrane region" description="Helical" evidence="8">
    <location>
        <begin position="623"/>
        <end position="641"/>
    </location>
</feature>
<dbReference type="AlphaFoldDB" id="A0A8T0GSA8"/>
<reference evidence="10" key="1">
    <citation type="submission" date="2020-06" db="EMBL/GenBank/DDBJ databases">
        <title>WGS assembly of Ceratodon purpureus strain R40.</title>
        <authorList>
            <person name="Carey S.B."/>
            <person name="Jenkins J."/>
            <person name="Shu S."/>
            <person name="Lovell J.T."/>
            <person name="Sreedasyam A."/>
            <person name="Maumus F."/>
            <person name="Tiley G.P."/>
            <person name="Fernandez-Pozo N."/>
            <person name="Barry K."/>
            <person name="Chen C."/>
            <person name="Wang M."/>
            <person name="Lipzen A."/>
            <person name="Daum C."/>
            <person name="Saski C.A."/>
            <person name="Payton A.C."/>
            <person name="Mcbreen J.C."/>
            <person name="Conrad R.E."/>
            <person name="Kollar L.M."/>
            <person name="Olsson S."/>
            <person name="Huttunen S."/>
            <person name="Landis J.B."/>
            <person name="Wickett N.J."/>
            <person name="Johnson M.G."/>
            <person name="Rensing S.A."/>
            <person name="Grimwood J."/>
            <person name="Schmutz J."/>
            <person name="Mcdaniel S.F."/>
        </authorList>
    </citation>
    <scope>NUCLEOTIDE SEQUENCE</scope>
    <source>
        <strain evidence="10">R40</strain>
    </source>
</reference>
<feature type="transmembrane region" description="Helical" evidence="8">
    <location>
        <begin position="382"/>
        <end position="404"/>
    </location>
</feature>
<feature type="transmembrane region" description="Helical" evidence="8">
    <location>
        <begin position="34"/>
        <end position="55"/>
    </location>
</feature>
<feature type="transmembrane region" description="Helical" evidence="8">
    <location>
        <begin position="188"/>
        <end position="208"/>
    </location>
</feature>
<evidence type="ECO:0000259" key="9">
    <source>
        <dbReference type="Pfam" id="PF13906"/>
    </source>
</evidence>
<evidence type="ECO:0000256" key="6">
    <source>
        <dbReference type="ARBA" id="ARBA00023136"/>
    </source>
</evidence>
<feature type="domain" description="Cationic amino acid transporter C-terminal" evidence="9">
    <location>
        <begin position="596"/>
        <end position="646"/>
    </location>
</feature>
<feature type="compositionally biased region" description="Acidic residues" evidence="7">
    <location>
        <begin position="481"/>
        <end position="490"/>
    </location>
</feature>
<evidence type="ECO:0000313" key="11">
    <source>
        <dbReference type="Proteomes" id="UP000822688"/>
    </source>
</evidence>
<comment type="similarity">
    <text evidence="2">Belongs to the amino acid-polyamine-organocation (APC) superfamily. Cationic amino acid transporter (CAT) (TC 2.A.3.3) family.</text>
</comment>
<name>A0A8T0GSA8_CERPU</name>
<dbReference type="Gene3D" id="1.20.1740.10">
    <property type="entry name" value="Amino acid/polyamine transporter I"/>
    <property type="match status" value="2"/>
</dbReference>
<feature type="transmembrane region" description="Helical" evidence="8">
    <location>
        <begin position="594"/>
        <end position="617"/>
    </location>
</feature>
<proteinExistence type="inferred from homology"/>
<accession>A0A8T0GSA8</accession>
<dbReference type="Pfam" id="PF13520">
    <property type="entry name" value="AA_permease_2"/>
    <property type="match status" value="1"/>
</dbReference>
<feature type="transmembrane region" description="Helical" evidence="8">
    <location>
        <begin position="152"/>
        <end position="176"/>
    </location>
</feature>